<keyword evidence="10" id="KW-1185">Reference proteome</keyword>
<comment type="caution">
    <text evidence="9">The sequence shown here is derived from an EMBL/GenBank/DDBJ whole genome shotgun (WGS) entry which is preliminary data.</text>
</comment>
<keyword evidence="4" id="KW-0963">Cytoplasm</keyword>
<dbReference type="GO" id="GO:0032266">
    <property type="term" value="F:phosphatidylinositol-3-phosphate binding"/>
    <property type="evidence" value="ECO:0007669"/>
    <property type="project" value="TreeGrafter"/>
</dbReference>
<evidence type="ECO:0000256" key="1">
    <source>
        <dbReference type="ARBA" id="ARBA00004138"/>
    </source>
</evidence>
<dbReference type="GO" id="GO:0036064">
    <property type="term" value="C:ciliary basal body"/>
    <property type="evidence" value="ECO:0007669"/>
    <property type="project" value="TreeGrafter"/>
</dbReference>
<keyword evidence="6" id="KW-0206">Cytoskeleton</keyword>
<dbReference type="InterPro" id="IPR014003">
    <property type="entry name" value="BBS5_PH"/>
</dbReference>
<evidence type="ECO:0000256" key="5">
    <source>
        <dbReference type="ARBA" id="ARBA00023069"/>
    </source>
</evidence>
<evidence type="ECO:0000313" key="9">
    <source>
        <dbReference type="EMBL" id="KAG0715952.1"/>
    </source>
</evidence>
<sequence>MFLDYAHTDFVCLACRSEDIVVAYKLSKFKQCAHRNSIDSWRRPCVMQPLGSWASPAALPTACLAQCSHRQDLLAAIKLRGLTEALYILTKANNTRFEFIFTNLVPGTPRLFTSVMGVYKYSHAMYFANTWGEAIPSISQIFSLSTNVRSVSSWRPAPPPLNSHTCFKPSRLYSSLMSNYSFKSRTNS</sequence>
<dbReference type="Pfam" id="PF07289">
    <property type="entry name" value="BBL5"/>
    <property type="match status" value="1"/>
</dbReference>
<dbReference type="Proteomes" id="UP000770661">
    <property type="component" value="Unassembled WGS sequence"/>
</dbReference>
<dbReference type="GO" id="GO:0060271">
    <property type="term" value="P:cilium assembly"/>
    <property type="evidence" value="ECO:0007669"/>
    <property type="project" value="TreeGrafter"/>
</dbReference>
<dbReference type="GO" id="GO:0034464">
    <property type="term" value="C:BBSome"/>
    <property type="evidence" value="ECO:0007669"/>
    <property type="project" value="InterPro"/>
</dbReference>
<evidence type="ECO:0000256" key="7">
    <source>
        <dbReference type="ARBA" id="ARBA00023273"/>
    </source>
</evidence>
<accession>A0A8J5CQ67</accession>
<gene>
    <name evidence="9" type="primary">bbs5_1</name>
    <name evidence="9" type="ORF">GWK47_010791</name>
</gene>
<dbReference type="PANTHER" id="PTHR21351:SF0">
    <property type="entry name" value="BARDET-BIEDL SYNDROME 5 PROTEIN"/>
    <property type="match status" value="1"/>
</dbReference>
<evidence type="ECO:0000256" key="4">
    <source>
        <dbReference type="ARBA" id="ARBA00022490"/>
    </source>
</evidence>
<organism evidence="9 10">
    <name type="scientific">Chionoecetes opilio</name>
    <name type="common">Atlantic snow crab</name>
    <name type="synonym">Cancer opilio</name>
    <dbReference type="NCBI Taxonomy" id="41210"/>
    <lineage>
        <taxon>Eukaryota</taxon>
        <taxon>Metazoa</taxon>
        <taxon>Ecdysozoa</taxon>
        <taxon>Arthropoda</taxon>
        <taxon>Crustacea</taxon>
        <taxon>Multicrustacea</taxon>
        <taxon>Malacostraca</taxon>
        <taxon>Eumalacostraca</taxon>
        <taxon>Eucarida</taxon>
        <taxon>Decapoda</taxon>
        <taxon>Pleocyemata</taxon>
        <taxon>Brachyura</taxon>
        <taxon>Eubrachyura</taxon>
        <taxon>Majoidea</taxon>
        <taxon>Majidae</taxon>
        <taxon>Chionoecetes</taxon>
    </lineage>
</organism>
<evidence type="ECO:0000256" key="2">
    <source>
        <dbReference type="ARBA" id="ARBA00004245"/>
    </source>
</evidence>
<reference evidence="9" key="1">
    <citation type="submission" date="2020-07" db="EMBL/GenBank/DDBJ databases">
        <title>The High-quality genome of the commercially important snow crab, Chionoecetes opilio.</title>
        <authorList>
            <person name="Jeong J.-H."/>
            <person name="Ryu S."/>
        </authorList>
    </citation>
    <scope>NUCLEOTIDE SEQUENCE</scope>
    <source>
        <strain evidence="9">MADBK_172401_WGS</strain>
        <tissue evidence="9">Digestive gland</tissue>
    </source>
</reference>
<comment type="similarity">
    <text evidence="3">Belongs to the BBS5 family.</text>
</comment>
<comment type="subcellular location">
    <subcellularLocation>
        <location evidence="1">Cell projection</location>
        <location evidence="1">Cilium</location>
    </subcellularLocation>
    <subcellularLocation>
        <location evidence="2">Cytoplasm</location>
        <location evidence="2">Cytoskeleton</location>
    </subcellularLocation>
</comment>
<dbReference type="EMBL" id="JACEEZ010019218">
    <property type="protein sequence ID" value="KAG0715952.1"/>
    <property type="molecule type" value="Genomic_DNA"/>
</dbReference>
<evidence type="ECO:0000256" key="6">
    <source>
        <dbReference type="ARBA" id="ARBA00023212"/>
    </source>
</evidence>
<keyword evidence="5" id="KW-0969">Cilium</keyword>
<dbReference type="OrthoDB" id="10261999at2759"/>
<protein>
    <submittedName>
        <fullName evidence="9">Bardet-Biedl syndrome 5</fullName>
    </submittedName>
</protein>
<feature type="domain" description="BBSome complex member BBS5 PH" evidence="8">
    <location>
        <begin position="76"/>
        <end position="121"/>
    </location>
</feature>
<evidence type="ECO:0000313" key="10">
    <source>
        <dbReference type="Proteomes" id="UP000770661"/>
    </source>
</evidence>
<evidence type="ECO:0000259" key="8">
    <source>
        <dbReference type="Pfam" id="PF07289"/>
    </source>
</evidence>
<keyword evidence="7" id="KW-0966">Cell projection</keyword>
<dbReference type="PANTHER" id="PTHR21351">
    <property type="entry name" value="BARDET-BIEDL SYNDROME PROTEIN 5"/>
    <property type="match status" value="1"/>
</dbReference>
<dbReference type="AlphaFoldDB" id="A0A8J5CQ67"/>
<proteinExistence type="inferred from homology"/>
<name>A0A8J5CQ67_CHIOP</name>
<evidence type="ECO:0000256" key="3">
    <source>
        <dbReference type="ARBA" id="ARBA00005822"/>
    </source>
</evidence>
<dbReference type="InterPro" id="IPR006606">
    <property type="entry name" value="BBL5"/>
</dbReference>